<dbReference type="EMBL" id="JBHMAF010000194">
    <property type="protein sequence ID" value="MFB9761579.1"/>
    <property type="molecule type" value="Genomic_DNA"/>
</dbReference>
<dbReference type="InterPro" id="IPR041522">
    <property type="entry name" value="CdaR_GGDEF"/>
</dbReference>
<evidence type="ECO:0000256" key="2">
    <source>
        <dbReference type="ARBA" id="ARBA00022490"/>
    </source>
</evidence>
<keyword evidence="12" id="KW-1185">Reference proteome</keyword>
<dbReference type="Pfam" id="PF00072">
    <property type="entry name" value="Response_reg"/>
    <property type="match status" value="1"/>
</dbReference>
<keyword evidence="6" id="KW-0238">DNA-binding</keyword>
<evidence type="ECO:0000256" key="1">
    <source>
        <dbReference type="ARBA" id="ARBA00004496"/>
    </source>
</evidence>
<organism evidence="11 12">
    <name type="scientific">Ectobacillus funiculus</name>
    <dbReference type="NCBI Taxonomy" id="137993"/>
    <lineage>
        <taxon>Bacteria</taxon>
        <taxon>Bacillati</taxon>
        <taxon>Bacillota</taxon>
        <taxon>Bacilli</taxon>
        <taxon>Bacillales</taxon>
        <taxon>Bacillaceae</taxon>
        <taxon>Ectobacillus</taxon>
    </lineage>
</organism>
<dbReference type="Pfam" id="PF12833">
    <property type="entry name" value="HTH_18"/>
    <property type="match status" value="1"/>
</dbReference>
<evidence type="ECO:0000256" key="5">
    <source>
        <dbReference type="ARBA" id="ARBA00023015"/>
    </source>
</evidence>
<dbReference type="SUPFAM" id="SSF46689">
    <property type="entry name" value="Homeodomain-like"/>
    <property type="match status" value="2"/>
</dbReference>
<proteinExistence type="predicted"/>
<dbReference type="InterPro" id="IPR009057">
    <property type="entry name" value="Homeodomain-like_sf"/>
</dbReference>
<name>A0ABV5WLQ6_9BACI</name>
<dbReference type="InterPro" id="IPR011006">
    <property type="entry name" value="CheY-like_superfamily"/>
</dbReference>
<feature type="domain" description="HTH araC/xylS-type" evidence="9">
    <location>
        <begin position="411"/>
        <end position="509"/>
    </location>
</feature>
<dbReference type="Gene3D" id="3.40.50.2300">
    <property type="match status" value="1"/>
</dbReference>
<keyword evidence="4" id="KW-0902">Two-component regulatory system</keyword>
<dbReference type="CDD" id="cd17536">
    <property type="entry name" value="REC_YesN-like"/>
    <property type="match status" value="1"/>
</dbReference>
<keyword evidence="7" id="KW-0804">Transcription</keyword>
<dbReference type="PROSITE" id="PS00041">
    <property type="entry name" value="HTH_ARAC_FAMILY_1"/>
    <property type="match status" value="1"/>
</dbReference>
<dbReference type="PANTHER" id="PTHR42713:SF3">
    <property type="entry name" value="TRANSCRIPTIONAL REGULATORY PROTEIN HPTR"/>
    <property type="match status" value="1"/>
</dbReference>
<evidence type="ECO:0000256" key="6">
    <source>
        <dbReference type="ARBA" id="ARBA00023125"/>
    </source>
</evidence>
<dbReference type="InterPro" id="IPR018062">
    <property type="entry name" value="HTH_AraC-typ_CS"/>
</dbReference>
<dbReference type="InterPro" id="IPR001789">
    <property type="entry name" value="Sig_transdc_resp-reg_receiver"/>
</dbReference>
<dbReference type="PANTHER" id="PTHR42713">
    <property type="entry name" value="HISTIDINE KINASE-RELATED"/>
    <property type="match status" value="1"/>
</dbReference>
<dbReference type="SMART" id="SM00448">
    <property type="entry name" value="REC"/>
    <property type="match status" value="1"/>
</dbReference>
<evidence type="ECO:0000259" key="9">
    <source>
        <dbReference type="PROSITE" id="PS01124"/>
    </source>
</evidence>
<dbReference type="PROSITE" id="PS50110">
    <property type="entry name" value="RESPONSE_REGULATORY"/>
    <property type="match status" value="1"/>
</dbReference>
<keyword evidence="3 8" id="KW-0597">Phosphoprotein</keyword>
<keyword evidence="2" id="KW-0963">Cytoplasm</keyword>
<gene>
    <name evidence="11" type="ORF">ACFFMS_25390</name>
</gene>
<feature type="modified residue" description="4-aspartylphosphate" evidence="8">
    <location>
        <position position="55"/>
    </location>
</feature>
<evidence type="ECO:0000256" key="7">
    <source>
        <dbReference type="ARBA" id="ARBA00023163"/>
    </source>
</evidence>
<dbReference type="SUPFAM" id="SSF52172">
    <property type="entry name" value="CheY-like"/>
    <property type="match status" value="1"/>
</dbReference>
<evidence type="ECO:0000259" key="10">
    <source>
        <dbReference type="PROSITE" id="PS50110"/>
    </source>
</evidence>
<evidence type="ECO:0000313" key="11">
    <source>
        <dbReference type="EMBL" id="MFB9761579.1"/>
    </source>
</evidence>
<dbReference type="InterPro" id="IPR051552">
    <property type="entry name" value="HptR"/>
</dbReference>
<evidence type="ECO:0000313" key="12">
    <source>
        <dbReference type="Proteomes" id="UP001589609"/>
    </source>
</evidence>
<evidence type="ECO:0000256" key="3">
    <source>
        <dbReference type="ARBA" id="ARBA00022553"/>
    </source>
</evidence>
<comment type="subcellular location">
    <subcellularLocation>
        <location evidence="1">Cytoplasm</location>
    </subcellularLocation>
</comment>
<dbReference type="RefSeq" id="WP_379951730.1">
    <property type="nucleotide sequence ID" value="NZ_JBHMAF010000194.1"/>
</dbReference>
<keyword evidence="5" id="KW-0805">Transcription regulation</keyword>
<dbReference type="Pfam" id="PF17853">
    <property type="entry name" value="GGDEF_2"/>
    <property type="match status" value="1"/>
</dbReference>
<protein>
    <submittedName>
        <fullName evidence="11">Response regulator</fullName>
    </submittedName>
</protein>
<dbReference type="Proteomes" id="UP001589609">
    <property type="component" value="Unassembled WGS sequence"/>
</dbReference>
<evidence type="ECO:0000256" key="8">
    <source>
        <dbReference type="PROSITE-ProRule" id="PRU00169"/>
    </source>
</evidence>
<reference evidence="11 12" key="1">
    <citation type="submission" date="2024-09" db="EMBL/GenBank/DDBJ databases">
        <authorList>
            <person name="Sun Q."/>
            <person name="Mori K."/>
        </authorList>
    </citation>
    <scope>NUCLEOTIDE SEQUENCE [LARGE SCALE GENOMIC DNA]</scope>
    <source>
        <strain evidence="11 12">JCM 11201</strain>
    </source>
</reference>
<evidence type="ECO:0000256" key="4">
    <source>
        <dbReference type="ARBA" id="ARBA00023012"/>
    </source>
</evidence>
<dbReference type="Gene3D" id="1.10.10.60">
    <property type="entry name" value="Homeodomain-like"/>
    <property type="match status" value="2"/>
</dbReference>
<accession>A0ABV5WLQ6</accession>
<dbReference type="InterPro" id="IPR018060">
    <property type="entry name" value="HTH_AraC"/>
</dbReference>
<feature type="domain" description="Response regulatory" evidence="10">
    <location>
        <begin position="3"/>
        <end position="120"/>
    </location>
</feature>
<dbReference type="SMART" id="SM00342">
    <property type="entry name" value="HTH_ARAC"/>
    <property type="match status" value="1"/>
</dbReference>
<sequence>MYQLLIADDEPLEREGLELMVQRAMPEQFTIYHAENGRVAIEKADKHQPDIIFMDIKMPGIQGLEAVSVIQKKLPDTKIVIVTAYDYFTYAKEALSLGVSDYLLKPAKREQIVALLQRLTNEIVTDRSKRTQELKLIEQVSHLRPLTENECTLMLMLETVQELDVLTLSRMLAIEMQFGSAVVIAFPDVKDEKEQRRVYECAKHYVKSQQNCLVSPVIQQHMAVFFPVVLERERDVQQAAFLHDAGKLREYIKQQTGQTICIGIGSVQKGAAGWRQSYEEALAASKQCTEAVPVQPFRKEMKRSISEEQERQLCNAISIMDEQAAILQLRTMYEKLIDITKSDAKRIRAELLSLFGHISQFMQRSQLQPELISFPDIDDLSMLRVASEQYIVNIISKMKNEREKRAGHLLMLAKNYIKDKYTEDISLEQVAEHVNLNSVYFSKLFKKQTGETFSDYVMNMRIEKAKQLMRNEALSLKEICFQIGYHDPNYFSRVFKKCTNEAPKEYRQKLLL</sequence>
<dbReference type="PROSITE" id="PS01124">
    <property type="entry name" value="HTH_ARAC_FAMILY_2"/>
    <property type="match status" value="1"/>
</dbReference>
<comment type="caution">
    <text evidence="11">The sequence shown here is derived from an EMBL/GenBank/DDBJ whole genome shotgun (WGS) entry which is preliminary data.</text>
</comment>